<name>A0A1F5QY93_9BACT</name>
<sequence length="482" mass="55665">MAMEPQVHKYERTRELNDRQWLEKLWDLYSQKLCILNLQAERKKERDLLEVMAWLLKSMARDDHRMDLLMMQARHYSDIGDLNRAEETVEQLLASITPDTGRDLIRQAYEWRALIAREKTQTRRALQYYQEAEKHADSDLDRAGIWLDKGLTMVYGNQLQPAEKLLRQAIAVYERFNSADILGDAYNNLGICLINQEKVPEALAAYSQAIRYYDRSGYKLGSAIVSGNISEIYWYHGDYDRALRSAYDCQRLGTEAQDQISVGLSYEMLGRLHMDLGSFERGAEFLKESIRAVEQVDDRAVLALNNSYLAQCYSRMGDSGKAREHFEASLAINRELDDPELTARLDLAGIHIGRLSRPGGPVLRMIEEYTAKYRQHLRKNDVCKLLYEKAVLLSETGRQDEAEKAYAELLAGIPPTIHKSFILSVQILGHLIFKRLGNSDRASEHRHRAQYLRDEIREHISDPDLRSCFMGKKEVGLIDERE</sequence>
<dbReference type="AlphaFoldDB" id="A0A1F5QY93"/>
<dbReference type="Pfam" id="PF13424">
    <property type="entry name" value="TPR_12"/>
    <property type="match status" value="2"/>
</dbReference>
<reference evidence="2 3" key="1">
    <citation type="journal article" date="2016" name="Nat. Commun.">
        <title>Thousands of microbial genomes shed light on interconnected biogeochemical processes in an aquifer system.</title>
        <authorList>
            <person name="Anantharaman K."/>
            <person name="Brown C.T."/>
            <person name="Hug L.A."/>
            <person name="Sharon I."/>
            <person name="Castelle C.J."/>
            <person name="Probst A.J."/>
            <person name="Thomas B.C."/>
            <person name="Singh A."/>
            <person name="Wilkins M.J."/>
            <person name="Karaoz U."/>
            <person name="Brodie E.L."/>
            <person name="Williams K.H."/>
            <person name="Hubbard S.S."/>
            <person name="Banfield J.F."/>
        </authorList>
    </citation>
    <scope>NUCLEOTIDE SEQUENCE [LARGE SCALE GENOMIC DNA]</scope>
</reference>
<accession>A0A1F5QY93</accession>
<protein>
    <submittedName>
        <fullName evidence="2">Uncharacterized protein</fullName>
    </submittedName>
</protein>
<feature type="repeat" description="TPR" evidence="1">
    <location>
        <begin position="183"/>
        <end position="216"/>
    </location>
</feature>
<dbReference type="Gene3D" id="1.25.40.10">
    <property type="entry name" value="Tetratricopeptide repeat domain"/>
    <property type="match status" value="2"/>
</dbReference>
<keyword evidence="1" id="KW-0802">TPR repeat</keyword>
<dbReference type="PANTHER" id="PTHR10098">
    <property type="entry name" value="RAPSYN-RELATED"/>
    <property type="match status" value="1"/>
</dbReference>
<proteinExistence type="predicted"/>
<evidence type="ECO:0000313" key="2">
    <source>
        <dbReference type="EMBL" id="OGF07174.1"/>
    </source>
</evidence>
<dbReference type="SUPFAM" id="SSF48452">
    <property type="entry name" value="TPR-like"/>
    <property type="match status" value="2"/>
</dbReference>
<dbReference type="EMBL" id="MFFM01000051">
    <property type="protein sequence ID" value="OGF07174.1"/>
    <property type="molecule type" value="Genomic_DNA"/>
</dbReference>
<gene>
    <name evidence="2" type="ORF">A2024_09660</name>
</gene>
<dbReference type="InterPro" id="IPR011990">
    <property type="entry name" value="TPR-like_helical_dom_sf"/>
</dbReference>
<evidence type="ECO:0000256" key="1">
    <source>
        <dbReference type="PROSITE-ProRule" id="PRU00339"/>
    </source>
</evidence>
<evidence type="ECO:0000313" key="3">
    <source>
        <dbReference type="Proteomes" id="UP000177230"/>
    </source>
</evidence>
<organism evidence="2 3">
    <name type="scientific">Candidatus Edwardsbacteria bacterium GWF2_54_11</name>
    <dbReference type="NCBI Taxonomy" id="1817851"/>
    <lineage>
        <taxon>Bacteria</taxon>
        <taxon>Candidatus Edwardsiibacteriota</taxon>
    </lineage>
</organism>
<comment type="caution">
    <text evidence="2">The sequence shown here is derived from an EMBL/GenBank/DDBJ whole genome shotgun (WGS) entry which is preliminary data.</text>
</comment>
<dbReference type="PROSITE" id="PS50005">
    <property type="entry name" value="TPR"/>
    <property type="match status" value="1"/>
</dbReference>
<dbReference type="Proteomes" id="UP000177230">
    <property type="component" value="Unassembled WGS sequence"/>
</dbReference>
<dbReference type="SMART" id="SM00028">
    <property type="entry name" value="TPR"/>
    <property type="match status" value="6"/>
</dbReference>
<dbReference type="InterPro" id="IPR019734">
    <property type="entry name" value="TPR_rpt"/>
</dbReference>